<dbReference type="NCBIfam" id="NF045760">
    <property type="entry name" value="YtpR"/>
    <property type="match status" value="1"/>
</dbReference>
<dbReference type="InterPro" id="IPR033714">
    <property type="entry name" value="tRNA_bind_bactPheRS"/>
</dbReference>
<feature type="domain" description="TRNA-binding" evidence="4">
    <location>
        <begin position="90"/>
        <end position="201"/>
    </location>
</feature>
<dbReference type="EMBL" id="LR594052">
    <property type="protein sequence ID" value="VTT41492.1"/>
    <property type="molecule type" value="Genomic_DNA"/>
</dbReference>
<dbReference type="GO" id="GO:0004826">
    <property type="term" value="F:phenylalanine-tRNA ligase activity"/>
    <property type="evidence" value="ECO:0007669"/>
    <property type="project" value="UniProtKB-EC"/>
</dbReference>
<dbReference type="EC" id="6.1.1.20" evidence="5"/>
<evidence type="ECO:0000256" key="3">
    <source>
        <dbReference type="PROSITE-ProRule" id="PRU00209"/>
    </source>
</evidence>
<dbReference type="SUPFAM" id="SSF50249">
    <property type="entry name" value="Nucleic acid-binding proteins"/>
    <property type="match status" value="1"/>
</dbReference>
<evidence type="ECO:0000256" key="1">
    <source>
        <dbReference type="ARBA" id="ARBA00022555"/>
    </source>
</evidence>
<dbReference type="Gene3D" id="2.40.50.140">
    <property type="entry name" value="Nucleic acid-binding proteins"/>
    <property type="match status" value="1"/>
</dbReference>
<dbReference type="CDD" id="cd02796">
    <property type="entry name" value="tRNA_bind_bactPheRS"/>
    <property type="match status" value="1"/>
</dbReference>
<keyword evidence="1 3" id="KW-0820">tRNA-binding</keyword>
<dbReference type="AlphaFoldDB" id="A0A4V0GZ10"/>
<dbReference type="Proteomes" id="UP000306241">
    <property type="component" value="Chromosome"/>
</dbReference>
<name>A0A4V0GZ10_STRPO</name>
<evidence type="ECO:0000313" key="5">
    <source>
        <dbReference type="EMBL" id="VTT41492.1"/>
    </source>
</evidence>
<dbReference type="Gene3D" id="3.30.1940.10">
    <property type="entry name" value="YtpR-like"/>
    <property type="match status" value="1"/>
</dbReference>
<organism evidence="5 6">
    <name type="scientific">Streptococcus porcinus</name>
    <dbReference type="NCBI Taxonomy" id="1340"/>
    <lineage>
        <taxon>Bacteria</taxon>
        <taxon>Bacillati</taxon>
        <taxon>Bacillota</taxon>
        <taxon>Bacilli</taxon>
        <taxon>Lactobacillales</taxon>
        <taxon>Streptococcaceae</taxon>
        <taxon>Streptococcus</taxon>
    </lineage>
</organism>
<proteinExistence type="predicted"/>
<dbReference type="GO" id="GO:0000049">
    <property type="term" value="F:tRNA binding"/>
    <property type="evidence" value="ECO:0007669"/>
    <property type="project" value="UniProtKB-UniRule"/>
</dbReference>
<dbReference type="Pfam" id="PF14794">
    <property type="entry name" value="DUF4479"/>
    <property type="match status" value="1"/>
</dbReference>
<dbReference type="RefSeq" id="WP_003085847.1">
    <property type="nucleotide sequence ID" value="NZ_FZQN01000004.1"/>
</dbReference>
<reference evidence="5 6" key="1">
    <citation type="submission" date="2019-05" db="EMBL/GenBank/DDBJ databases">
        <authorList>
            <consortium name="Pathogen Informatics"/>
        </authorList>
    </citation>
    <scope>NUCLEOTIDE SEQUENCE [LARGE SCALE GENOMIC DNA]</scope>
    <source>
        <strain evidence="5 6">NCTC10924</strain>
    </source>
</reference>
<keyword evidence="2 3" id="KW-0694">RNA-binding</keyword>
<dbReference type="InterPro" id="IPR027855">
    <property type="entry name" value="DUF4479"/>
</dbReference>
<evidence type="ECO:0000313" key="6">
    <source>
        <dbReference type="Proteomes" id="UP000306241"/>
    </source>
</evidence>
<dbReference type="OrthoDB" id="9805455at2"/>
<gene>
    <name evidence="5" type="primary">pheT_1</name>
    <name evidence="5" type="ORF">NCTC10924_00170</name>
</gene>
<accession>A0A4V0GZ10</accession>
<protein>
    <submittedName>
        <fullName evidence="5">tRNA binding domain-containing protein</fullName>
        <ecNumber evidence="5">6.1.1.20</ecNumber>
    </submittedName>
</protein>
<evidence type="ECO:0000259" key="4">
    <source>
        <dbReference type="PROSITE" id="PS50886"/>
    </source>
</evidence>
<sequence>MIFAYNKEQVGDVLMVILEDTKPIKRQVERKGKVARVFAQEDGRTLAWNIFQVSTLFAVKGNGQVFLSESDINNLNAELAKEGFSEELTAGQEPVFVVGQIKEMVAHPDSDHLNICQVAIGSDKSVQIVAGAPNAAVGLKTIVALPGAMMPSGSLIFPGKLRGVDSYGMMCSPRELALPNAPQKRGIIELDQSALVGEAFDPAKHWRG</sequence>
<dbReference type="InterPro" id="IPR037154">
    <property type="entry name" value="YtpR-like_sf"/>
</dbReference>
<dbReference type="InterPro" id="IPR002547">
    <property type="entry name" value="tRNA-bd_dom"/>
</dbReference>
<keyword evidence="5" id="KW-0436">Ligase</keyword>
<dbReference type="PROSITE" id="PS50886">
    <property type="entry name" value="TRBD"/>
    <property type="match status" value="1"/>
</dbReference>
<dbReference type="InterPro" id="IPR012340">
    <property type="entry name" value="NA-bd_OB-fold"/>
</dbReference>
<evidence type="ECO:0000256" key="2">
    <source>
        <dbReference type="ARBA" id="ARBA00022884"/>
    </source>
</evidence>
<dbReference type="Pfam" id="PF01588">
    <property type="entry name" value="tRNA_bind"/>
    <property type="match status" value="1"/>
</dbReference>